<keyword evidence="2" id="KW-1185">Reference proteome</keyword>
<protein>
    <submittedName>
        <fullName evidence="1">Uncharacterized protein</fullName>
    </submittedName>
</protein>
<name>A0A165PTP1_EXIGL</name>
<proteinExistence type="predicted"/>
<dbReference type="AlphaFoldDB" id="A0A165PTP1"/>
<gene>
    <name evidence="1" type="ORF">EXIGLDRAFT_759777</name>
</gene>
<reference evidence="1 2" key="1">
    <citation type="journal article" date="2016" name="Mol. Biol. Evol.">
        <title>Comparative Genomics of Early-Diverging Mushroom-Forming Fungi Provides Insights into the Origins of Lignocellulose Decay Capabilities.</title>
        <authorList>
            <person name="Nagy L.G."/>
            <person name="Riley R."/>
            <person name="Tritt A."/>
            <person name="Adam C."/>
            <person name="Daum C."/>
            <person name="Floudas D."/>
            <person name="Sun H."/>
            <person name="Yadav J.S."/>
            <person name="Pangilinan J."/>
            <person name="Larsson K.H."/>
            <person name="Matsuura K."/>
            <person name="Barry K."/>
            <person name="Labutti K."/>
            <person name="Kuo R."/>
            <person name="Ohm R.A."/>
            <person name="Bhattacharya S.S."/>
            <person name="Shirouzu T."/>
            <person name="Yoshinaga Y."/>
            <person name="Martin F.M."/>
            <person name="Grigoriev I.V."/>
            <person name="Hibbett D.S."/>
        </authorList>
    </citation>
    <scope>NUCLEOTIDE SEQUENCE [LARGE SCALE GENOMIC DNA]</scope>
    <source>
        <strain evidence="1 2">HHB12029</strain>
    </source>
</reference>
<dbReference type="Proteomes" id="UP000077266">
    <property type="component" value="Unassembled WGS sequence"/>
</dbReference>
<sequence>MSSLNVNLASLHTLNVPGGIEYFTQRLLLVQEEQNTIGLSLPQAPRALSSESLNTTSLTPPLVFETMTLESSSNTTNAITPTEEKPAPTWNAWTASTLKRKETEQDSFEGEGELEDDKSIWLTNFKFT</sequence>
<evidence type="ECO:0000313" key="1">
    <source>
        <dbReference type="EMBL" id="KZW02654.1"/>
    </source>
</evidence>
<evidence type="ECO:0000313" key="2">
    <source>
        <dbReference type="Proteomes" id="UP000077266"/>
    </source>
</evidence>
<dbReference type="InParanoid" id="A0A165PTP1"/>
<dbReference type="EMBL" id="KV425887">
    <property type="protein sequence ID" value="KZW02654.1"/>
    <property type="molecule type" value="Genomic_DNA"/>
</dbReference>
<accession>A0A165PTP1</accession>
<organism evidence="1 2">
    <name type="scientific">Exidia glandulosa HHB12029</name>
    <dbReference type="NCBI Taxonomy" id="1314781"/>
    <lineage>
        <taxon>Eukaryota</taxon>
        <taxon>Fungi</taxon>
        <taxon>Dikarya</taxon>
        <taxon>Basidiomycota</taxon>
        <taxon>Agaricomycotina</taxon>
        <taxon>Agaricomycetes</taxon>
        <taxon>Auriculariales</taxon>
        <taxon>Exidiaceae</taxon>
        <taxon>Exidia</taxon>
    </lineage>
</organism>